<dbReference type="InterPro" id="IPR011009">
    <property type="entry name" value="Kinase-like_dom_sf"/>
</dbReference>
<organism evidence="2 3">
    <name type="scientific">Coprinopsis marcescibilis</name>
    <name type="common">Agaric fungus</name>
    <name type="synonym">Psathyrella marcescibilis</name>
    <dbReference type="NCBI Taxonomy" id="230819"/>
    <lineage>
        <taxon>Eukaryota</taxon>
        <taxon>Fungi</taxon>
        <taxon>Dikarya</taxon>
        <taxon>Basidiomycota</taxon>
        <taxon>Agaricomycotina</taxon>
        <taxon>Agaricomycetes</taxon>
        <taxon>Agaricomycetidae</taxon>
        <taxon>Agaricales</taxon>
        <taxon>Agaricineae</taxon>
        <taxon>Psathyrellaceae</taxon>
        <taxon>Coprinopsis</taxon>
    </lineage>
</organism>
<dbReference type="OrthoDB" id="3040714at2759"/>
<feature type="non-terminal residue" evidence="2">
    <location>
        <position position="161"/>
    </location>
</feature>
<dbReference type="AlphaFoldDB" id="A0A5C3KB98"/>
<gene>
    <name evidence="2" type="ORF">FA15DRAFT_550666</name>
</gene>
<keyword evidence="3" id="KW-1185">Reference proteome</keyword>
<dbReference type="SUPFAM" id="SSF56112">
    <property type="entry name" value="Protein kinase-like (PK-like)"/>
    <property type="match status" value="1"/>
</dbReference>
<dbReference type="GO" id="GO:0004672">
    <property type="term" value="F:protein kinase activity"/>
    <property type="evidence" value="ECO:0007669"/>
    <property type="project" value="InterPro"/>
</dbReference>
<proteinExistence type="predicted"/>
<feature type="domain" description="Protein kinase" evidence="1">
    <location>
        <begin position="1"/>
        <end position="161"/>
    </location>
</feature>
<dbReference type="Proteomes" id="UP000307440">
    <property type="component" value="Unassembled WGS sequence"/>
</dbReference>
<evidence type="ECO:0000259" key="1">
    <source>
        <dbReference type="PROSITE" id="PS50011"/>
    </source>
</evidence>
<name>A0A5C3KB98_COPMA</name>
<protein>
    <recommendedName>
        <fullName evidence="1">Protein kinase domain-containing protein</fullName>
    </recommendedName>
</protein>
<reference evidence="2 3" key="1">
    <citation type="journal article" date="2019" name="Nat. Ecol. Evol.">
        <title>Megaphylogeny resolves global patterns of mushroom evolution.</title>
        <authorList>
            <person name="Varga T."/>
            <person name="Krizsan K."/>
            <person name="Foldi C."/>
            <person name="Dima B."/>
            <person name="Sanchez-Garcia M."/>
            <person name="Sanchez-Ramirez S."/>
            <person name="Szollosi G.J."/>
            <person name="Szarkandi J.G."/>
            <person name="Papp V."/>
            <person name="Albert L."/>
            <person name="Andreopoulos W."/>
            <person name="Angelini C."/>
            <person name="Antonin V."/>
            <person name="Barry K.W."/>
            <person name="Bougher N.L."/>
            <person name="Buchanan P."/>
            <person name="Buyck B."/>
            <person name="Bense V."/>
            <person name="Catcheside P."/>
            <person name="Chovatia M."/>
            <person name="Cooper J."/>
            <person name="Damon W."/>
            <person name="Desjardin D."/>
            <person name="Finy P."/>
            <person name="Geml J."/>
            <person name="Haridas S."/>
            <person name="Hughes K."/>
            <person name="Justo A."/>
            <person name="Karasinski D."/>
            <person name="Kautmanova I."/>
            <person name="Kiss B."/>
            <person name="Kocsube S."/>
            <person name="Kotiranta H."/>
            <person name="LaButti K.M."/>
            <person name="Lechner B.E."/>
            <person name="Liimatainen K."/>
            <person name="Lipzen A."/>
            <person name="Lukacs Z."/>
            <person name="Mihaltcheva S."/>
            <person name="Morgado L.N."/>
            <person name="Niskanen T."/>
            <person name="Noordeloos M.E."/>
            <person name="Ohm R.A."/>
            <person name="Ortiz-Santana B."/>
            <person name="Ovrebo C."/>
            <person name="Racz N."/>
            <person name="Riley R."/>
            <person name="Savchenko A."/>
            <person name="Shiryaev A."/>
            <person name="Soop K."/>
            <person name="Spirin V."/>
            <person name="Szebenyi C."/>
            <person name="Tomsovsky M."/>
            <person name="Tulloss R.E."/>
            <person name="Uehling J."/>
            <person name="Grigoriev I.V."/>
            <person name="Vagvolgyi C."/>
            <person name="Papp T."/>
            <person name="Martin F.M."/>
            <person name="Miettinen O."/>
            <person name="Hibbett D.S."/>
            <person name="Nagy L.G."/>
        </authorList>
    </citation>
    <scope>NUCLEOTIDE SEQUENCE [LARGE SCALE GENOMIC DNA]</scope>
    <source>
        <strain evidence="2 3">CBS 121175</strain>
    </source>
</reference>
<feature type="non-terminal residue" evidence="2">
    <location>
        <position position="1"/>
    </location>
</feature>
<dbReference type="GO" id="GO:0005524">
    <property type="term" value="F:ATP binding"/>
    <property type="evidence" value="ECO:0007669"/>
    <property type="project" value="InterPro"/>
</dbReference>
<dbReference type="EMBL" id="ML210521">
    <property type="protein sequence ID" value="TFK17366.1"/>
    <property type="molecule type" value="Genomic_DNA"/>
</dbReference>
<sequence>PAVSKLRKHGAPGYTEFQIIGCHPSRQDYREVYVARENSNPETLILVKFSRTYCIDLHAFCFSKGHAPRILGFEHLPGGWYGIAMEYLQDAVALENAQFETQLVELTEEFHGKGLVHGDLRNTNILCAGQRFWLIKFDWGGKDGEVEYPAYNLNPELRDGR</sequence>
<evidence type="ECO:0000313" key="2">
    <source>
        <dbReference type="EMBL" id="TFK17366.1"/>
    </source>
</evidence>
<dbReference type="InterPro" id="IPR000719">
    <property type="entry name" value="Prot_kinase_dom"/>
</dbReference>
<dbReference type="STRING" id="230819.A0A5C3KB98"/>
<dbReference type="PROSITE" id="PS50011">
    <property type="entry name" value="PROTEIN_KINASE_DOM"/>
    <property type="match status" value="1"/>
</dbReference>
<accession>A0A5C3KB98</accession>
<evidence type="ECO:0000313" key="3">
    <source>
        <dbReference type="Proteomes" id="UP000307440"/>
    </source>
</evidence>
<dbReference type="Gene3D" id="1.10.510.10">
    <property type="entry name" value="Transferase(Phosphotransferase) domain 1"/>
    <property type="match status" value="1"/>
</dbReference>